<reference evidence="5" key="1">
    <citation type="submission" date="2016-08" db="EMBL/GenBank/DDBJ databases">
        <title>Complete Genome Seqeunce of Paenibacillus sp. nov. IHBB 9852 from high altitute lake of Indian trans-Himalayas.</title>
        <authorList>
            <person name="Kiran S."/>
            <person name="Swarnkar M.K."/>
            <person name="Rana A."/>
            <person name="Tewari R."/>
            <person name="Gulati A."/>
        </authorList>
    </citation>
    <scope>NUCLEOTIDE SEQUENCE [LARGE SCALE GENOMIC DNA]</scope>
    <source>
        <strain evidence="5">IHBB 9852</strain>
    </source>
</reference>
<keyword evidence="1 4" id="KW-0963">Cytoplasm</keyword>
<proteinExistence type="inferred from homology"/>
<dbReference type="Gene3D" id="2.30.290.10">
    <property type="entry name" value="BH3618-like"/>
    <property type="match status" value="1"/>
</dbReference>
<dbReference type="SUPFAM" id="SSF141457">
    <property type="entry name" value="BH3618-like"/>
    <property type="match status" value="1"/>
</dbReference>
<keyword evidence="5" id="KW-0966">Cell projection</keyword>
<dbReference type="KEGG" id="pib:BBD41_16580"/>
<dbReference type="GO" id="GO:0005737">
    <property type="term" value="C:cytoplasm"/>
    <property type="evidence" value="ECO:0007669"/>
    <property type="project" value="UniProtKB-SubCell"/>
</dbReference>
<comment type="function">
    <text evidence="4">Acts as an anti-CsrA protein, binds CsrA and prevents it from repressing translation of its target genes, one of which is flagellin. Binds to flagellin and participates in the assembly of the flagellum.</text>
</comment>
<dbReference type="InterPro" id="IPR024046">
    <property type="entry name" value="Flagellar_assmbl_FliW_dom_sf"/>
</dbReference>
<dbReference type="HAMAP" id="MF_01185">
    <property type="entry name" value="FliW"/>
    <property type="match status" value="1"/>
</dbReference>
<keyword evidence="4" id="KW-0143">Chaperone</keyword>
<evidence type="ECO:0000256" key="4">
    <source>
        <dbReference type="HAMAP-Rule" id="MF_01185"/>
    </source>
</evidence>
<accession>A0A1B2E243</accession>
<dbReference type="GO" id="GO:0006417">
    <property type="term" value="P:regulation of translation"/>
    <property type="evidence" value="ECO:0007669"/>
    <property type="project" value="UniProtKB-KW"/>
</dbReference>
<evidence type="ECO:0000256" key="1">
    <source>
        <dbReference type="ARBA" id="ARBA00022490"/>
    </source>
</evidence>
<keyword evidence="2 4" id="KW-1005">Bacterial flagellum biogenesis</keyword>
<comment type="subcellular location">
    <subcellularLocation>
        <location evidence="4">Cytoplasm</location>
    </subcellularLocation>
</comment>
<gene>
    <name evidence="4" type="primary">fliW</name>
    <name evidence="5" type="ORF">BBD41_16580</name>
</gene>
<dbReference type="InterPro" id="IPR003775">
    <property type="entry name" value="Flagellar_assembly_factor_FliW"/>
</dbReference>
<dbReference type="GO" id="GO:0044780">
    <property type="term" value="P:bacterial-type flagellum assembly"/>
    <property type="evidence" value="ECO:0007669"/>
    <property type="project" value="UniProtKB-UniRule"/>
</dbReference>
<dbReference type="PANTHER" id="PTHR39190:SF1">
    <property type="entry name" value="FLAGELLAR ASSEMBLY FACTOR FLIW"/>
    <property type="match status" value="1"/>
</dbReference>
<organism evidence="5">
    <name type="scientific">Paenibacillus ihbetae</name>
    <dbReference type="NCBI Taxonomy" id="1870820"/>
    <lineage>
        <taxon>Bacteria</taxon>
        <taxon>Bacillati</taxon>
        <taxon>Bacillota</taxon>
        <taxon>Bacilli</taxon>
        <taxon>Bacillales</taxon>
        <taxon>Paenibacillaceae</taxon>
        <taxon>Paenibacillus</taxon>
    </lineage>
</organism>
<evidence type="ECO:0000256" key="2">
    <source>
        <dbReference type="ARBA" id="ARBA00022795"/>
    </source>
</evidence>
<keyword evidence="5" id="KW-0969">Cilium</keyword>
<dbReference type="Pfam" id="PF02623">
    <property type="entry name" value="FliW"/>
    <property type="match status" value="1"/>
</dbReference>
<dbReference type="PANTHER" id="PTHR39190">
    <property type="entry name" value="FLAGELLAR ASSEMBLY FACTOR FLIW"/>
    <property type="match status" value="1"/>
</dbReference>
<evidence type="ECO:0000256" key="3">
    <source>
        <dbReference type="ARBA" id="ARBA00022845"/>
    </source>
</evidence>
<dbReference type="EMBL" id="CP016809">
    <property type="protein sequence ID" value="ANY74066.1"/>
    <property type="molecule type" value="Genomic_DNA"/>
</dbReference>
<keyword evidence="3 4" id="KW-0810">Translation regulation</keyword>
<keyword evidence="5" id="KW-0282">Flagellum</keyword>
<evidence type="ECO:0000313" key="5">
    <source>
        <dbReference type="EMBL" id="ANY74066.1"/>
    </source>
</evidence>
<dbReference type="AlphaFoldDB" id="A0A1B2E243"/>
<sequence>MIVNTKRFGPIHITEEQVITFIGPVLGFNGLDKYVIIQSEDKQHPFEFLQSIEDENLTFIVTDPFIFFKEYEFQLDPHWIEVLGVQSVEEVQVMAIVTARSAEDITCNLKAPIVLNRDRNIAAQIILDHGNYTTKQPLGGKKGEGSDVNPVTK</sequence>
<dbReference type="RefSeq" id="WP_099478256.1">
    <property type="nucleotide sequence ID" value="NZ_CP016809.1"/>
</dbReference>
<protein>
    <recommendedName>
        <fullName evidence="4">Flagellar assembly factor FliW</fullName>
    </recommendedName>
</protein>
<comment type="subunit">
    <text evidence="4">Interacts with translational regulator CsrA and flagellin(s).</text>
</comment>
<comment type="similarity">
    <text evidence="4">Belongs to the FliW family.</text>
</comment>
<name>A0A1B2E243_9BACL</name>